<dbReference type="SUPFAM" id="SSF52980">
    <property type="entry name" value="Restriction endonuclease-like"/>
    <property type="match status" value="1"/>
</dbReference>
<dbReference type="InterPro" id="IPR011856">
    <property type="entry name" value="tRNA_endonuc-like_dom_sf"/>
</dbReference>
<proteinExistence type="inferred from homology"/>
<dbReference type="Proteomes" id="UP001387447">
    <property type="component" value="Unassembled WGS sequence"/>
</dbReference>
<reference evidence="3 4" key="1">
    <citation type="journal article" date="2024" name="Front. Microbiol.">
        <title>Transcriptomic insights into the dominance of two phototrophs throughout the water column of a tropical hypersaline-alkaline crater lake (Dziani Dzaha, Mayotte).</title>
        <authorList>
            <person name="Duperron S."/>
            <person name="Halary S."/>
            <person name="Bouly J.-P."/>
            <person name="Roussel T."/>
            <person name="Hugoni M."/>
            <person name="Bruto M."/>
            <person name="Oger P."/>
            <person name="Duval C."/>
            <person name="Woo A."/>
            <person name="Jezequiel D."/>
            <person name="Ader M."/>
            <person name="Leboulanger C."/>
            <person name="Agogue H."/>
            <person name="Grossi V."/>
            <person name="Trousselier M."/>
            <person name="Bernard C."/>
        </authorList>
    </citation>
    <scope>NUCLEOTIDE SEQUENCE [LARGE SCALE GENOMIC DNA]</scope>
    <source>
        <strain evidence="3 4">PMC 851.14</strain>
    </source>
</reference>
<gene>
    <name evidence="3" type="ORF">AAEJ74_24445</name>
</gene>
<evidence type="ECO:0000256" key="1">
    <source>
        <dbReference type="ARBA" id="ARBA00006738"/>
    </source>
</evidence>
<comment type="similarity">
    <text evidence="1 2">Belongs to the UPF0102 family.</text>
</comment>
<comment type="caution">
    <text evidence="3">The sequence shown here is derived from an EMBL/GenBank/DDBJ whole genome shotgun (WGS) entry which is preliminary data.</text>
</comment>
<dbReference type="CDD" id="cd20736">
    <property type="entry name" value="PoNe_Nuclease"/>
    <property type="match status" value="1"/>
</dbReference>
<dbReference type="NCBIfam" id="NF009150">
    <property type="entry name" value="PRK12497.1-3"/>
    <property type="match status" value="1"/>
</dbReference>
<evidence type="ECO:0000313" key="4">
    <source>
        <dbReference type="Proteomes" id="UP001387447"/>
    </source>
</evidence>
<evidence type="ECO:0000256" key="2">
    <source>
        <dbReference type="HAMAP-Rule" id="MF_00048"/>
    </source>
</evidence>
<protein>
    <recommendedName>
        <fullName evidence="2">UPF0102 protein AAEJ74_24445</fullName>
    </recommendedName>
</protein>
<dbReference type="Pfam" id="PF02021">
    <property type="entry name" value="UPF0102"/>
    <property type="match status" value="1"/>
</dbReference>
<dbReference type="InterPro" id="IPR011335">
    <property type="entry name" value="Restrct_endonuc-II-like"/>
</dbReference>
<keyword evidence="4" id="KW-1185">Reference proteome</keyword>
<dbReference type="Gene3D" id="3.40.1350.10">
    <property type="match status" value="1"/>
</dbReference>
<organism evidence="3 4">
    <name type="scientific">Limnospira fusiformis PMC 851.14</name>
    <dbReference type="NCBI Taxonomy" id="2219512"/>
    <lineage>
        <taxon>Bacteria</taxon>
        <taxon>Bacillati</taxon>
        <taxon>Cyanobacteriota</taxon>
        <taxon>Cyanophyceae</taxon>
        <taxon>Oscillatoriophycideae</taxon>
        <taxon>Oscillatoriales</taxon>
        <taxon>Sirenicapillariaceae</taxon>
        <taxon>Limnospira</taxon>
    </lineage>
</organism>
<accession>A0ABU9EUD1</accession>
<name>A0ABU9EUD1_LIMFS</name>
<dbReference type="RefSeq" id="WP_006625295.1">
    <property type="nucleotide sequence ID" value="NZ_JBBWYZ010000025.1"/>
</dbReference>
<sequence length="196" mass="22249">MVIVAIIAQPIPKIKAIAAIRERIVLLIILVNEKPIPFDLSIQKSIIEFTVMSRHIGTLGEQLVAQWLQQTGWRISYHQYHCRWGEIDLIGHRETTIIFVEVKTRSRGNWDANGALAITATKQAKLIRTAEHFLSTHPHFSNHPCRFDVALVRCKHQNPAAQNPTKESSQIVTPGKPIDIEAYQLTLEDYIESAFP</sequence>
<dbReference type="PANTHER" id="PTHR34039:SF1">
    <property type="entry name" value="UPF0102 PROTEIN YRAN"/>
    <property type="match status" value="1"/>
</dbReference>
<dbReference type="PANTHER" id="PTHR34039">
    <property type="entry name" value="UPF0102 PROTEIN YRAN"/>
    <property type="match status" value="1"/>
</dbReference>
<dbReference type="InterPro" id="IPR003509">
    <property type="entry name" value="UPF0102_YraN-like"/>
</dbReference>
<dbReference type="NCBIfam" id="TIGR00252">
    <property type="entry name" value="YraN family protein"/>
    <property type="match status" value="1"/>
</dbReference>
<dbReference type="HAMAP" id="MF_00048">
    <property type="entry name" value="UPF0102"/>
    <property type="match status" value="1"/>
</dbReference>
<evidence type="ECO:0000313" key="3">
    <source>
        <dbReference type="EMBL" id="MEK9514695.1"/>
    </source>
</evidence>
<dbReference type="EMBL" id="JBBWYZ010000025">
    <property type="protein sequence ID" value="MEK9514695.1"/>
    <property type="molecule type" value="Genomic_DNA"/>
</dbReference>